<organism evidence="2 3">
    <name type="scientific">Hypothenemus hampei</name>
    <name type="common">Coffee berry borer</name>
    <dbReference type="NCBI Taxonomy" id="57062"/>
    <lineage>
        <taxon>Eukaryota</taxon>
        <taxon>Metazoa</taxon>
        <taxon>Ecdysozoa</taxon>
        <taxon>Arthropoda</taxon>
        <taxon>Hexapoda</taxon>
        <taxon>Insecta</taxon>
        <taxon>Pterygota</taxon>
        <taxon>Neoptera</taxon>
        <taxon>Endopterygota</taxon>
        <taxon>Coleoptera</taxon>
        <taxon>Polyphaga</taxon>
        <taxon>Cucujiformia</taxon>
        <taxon>Curculionidae</taxon>
        <taxon>Scolytinae</taxon>
        <taxon>Hypothenemus</taxon>
    </lineage>
</organism>
<evidence type="ECO:0000313" key="3">
    <source>
        <dbReference type="Proteomes" id="UP001566132"/>
    </source>
</evidence>
<dbReference type="AlphaFoldDB" id="A0ABD1E9F4"/>
<evidence type="ECO:0000313" key="2">
    <source>
        <dbReference type="EMBL" id="KAL1491235.1"/>
    </source>
</evidence>
<comment type="caution">
    <text evidence="2">The sequence shown here is derived from an EMBL/GenBank/DDBJ whole genome shotgun (WGS) entry which is preliminary data.</text>
</comment>
<name>A0ABD1E9F4_HYPHA</name>
<feature type="region of interest" description="Disordered" evidence="1">
    <location>
        <begin position="247"/>
        <end position="273"/>
    </location>
</feature>
<protein>
    <submittedName>
        <fullName evidence="2">Uncharacterized protein</fullName>
    </submittedName>
</protein>
<reference evidence="2 3" key="1">
    <citation type="submission" date="2024-05" db="EMBL/GenBank/DDBJ databases">
        <title>Genetic variation in Jamaican populations of the coffee berry borer (Hypothenemus hampei).</title>
        <authorList>
            <person name="Errbii M."/>
            <person name="Myrie A."/>
        </authorList>
    </citation>
    <scope>NUCLEOTIDE SEQUENCE [LARGE SCALE GENOMIC DNA]</scope>
    <source>
        <strain evidence="2">JA-Hopewell-2020-01-JO</strain>
        <tissue evidence="2">Whole body</tissue>
    </source>
</reference>
<gene>
    <name evidence="2" type="ORF">ABEB36_011861</name>
</gene>
<dbReference type="Proteomes" id="UP001566132">
    <property type="component" value="Unassembled WGS sequence"/>
</dbReference>
<sequence>MRNQAFAYGHPLRRLSLKRPYNGRIITNGKPSWNLLQNGPYYINHYVYCDNLDQDTLDQVKSSIYSSESESSGYVGNKEIHILHLPKGKTENPLNYDDIKLHLSLADAHKSPDIDLDLNKNFESFEVNLPSFKPPTLDSTLLPTPTTSVIIPPLFKGQVPPNKNLLAQYLNENLKEKEDLLDIPHIGSHPLEHDPLKSTYDTPGALNSYGEPAQENNNFLLTRRPDVKNDDYLDEYITQLNEIHNLQRRRRQGVRKSSEGGASGEQHPNHRYD</sequence>
<keyword evidence="3" id="KW-1185">Reference proteome</keyword>
<evidence type="ECO:0000256" key="1">
    <source>
        <dbReference type="SAM" id="MobiDB-lite"/>
    </source>
</evidence>
<dbReference type="EMBL" id="JBDJPC010000009">
    <property type="protein sequence ID" value="KAL1491235.1"/>
    <property type="molecule type" value="Genomic_DNA"/>
</dbReference>
<accession>A0ABD1E9F4</accession>
<proteinExistence type="predicted"/>